<feature type="domain" description="SiaC family regulatory phosphoprotein" evidence="1">
    <location>
        <begin position="10"/>
        <end position="121"/>
    </location>
</feature>
<reference evidence="2" key="1">
    <citation type="journal article" date="2015" name="PeerJ">
        <title>First genomic representation of candidate bacterial phylum KSB3 points to enhanced environmental sensing as a trigger of wastewater bulking.</title>
        <authorList>
            <person name="Sekiguchi Y."/>
            <person name="Ohashi A."/>
            <person name="Parks D.H."/>
            <person name="Yamauchi T."/>
            <person name="Tyson G.W."/>
            <person name="Hugenholtz P."/>
        </authorList>
    </citation>
    <scope>NUCLEOTIDE SEQUENCE [LARGE SCALE GENOMIC DNA]</scope>
</reference>
<dbReference type="AlphaFoldDB" id="A0A0S6VWH4"/>
<dbReference type="STRING" id="1499966.U14_01331"/>
<protein>
    <recommendedName>
        <fullName evidence="1">SiaC family regulatory phosphoprotein domain-containing protein</fullName>
    </recommendedName>
</protein>
<proteinExistence type="predicted"/>
<dbReference type="Pfam" id="PF09345">
    <property type="entry name" value="SiaC"/>
    <property type="match status" value="1"/>
</dbReference>
<evidence type="ECO:0000259" key="1">
    <source>
        <dbReference type="Pfam" id="PF09345"/>
    </source>
</evidence>
<dbReference type="Proteomes" id="UP000030700">
    <property type="component" value="Unassembled WGS sequence"/>
</dbReference>
<gene>
    <name evidence="2" type="ORF">U14_01331</name>
</gene>
<name>A0A0S6VWH4_9BACT</name>
<evidence type="ECO:0000313" key="2">
    <source>
        <dbReference type="EMBL" id="GAK50105.1"/>
    </source>
</evidence>
<sequence>MENLRIERRRDSLGVVFDAETGVLTMIGSSYPENPVEFFAPLYAWLKEFIATVNCPLIVNITISYLNTSSSKCLLDFLEILDKHYEAGGTVALNWYYEENDEDMLETGEELCEDLLLPYQLILLPK</sequence>
<accession>A0A0S6VWH4</accession>
<dbReference type="EMBL" id="DF820455">
    <property type="protein sequence ID" value="GAK50105.1"/>
    <property type="molecule type" value="Genomic_DNA"/>
</dbReference>
<keyword evidence="3" id="KW-1185">Reference proteome</keyword>
<dbReference type="HOGENOM" id="CLU_129198_0_0_0"/>
<evidence type="ECO:0000313" key="3">
    <source>
        <dbReference type="Proteomes" id="UP000030700"/>
    </source>
</evidence>
<dbReference type="InterPro" id="IPR018530">
    <property type="entry name" value="SiaC"/>
</dbReference>
<organism evidence="2">
    <name type="scientific">Candidatus Moduliflexus flocculans</name>
    <dbReference type="NCBI Taxonomy" id="1499966"/>
    <lineage>
        <taxon>Bacteria</taxon>
        <taxon>Candidatus Moduliflexota</taxon>
        <taxon>Candidatus Moduliflexia</taxon>
        <taxon>Candidatus Moduliflexales</taxon>
        <taxon>Candidatus Moduliflexaceae</taxon>
    </lineage>
</organism>